<proteinExistence type="predicted"/>
<dbReference type="GO" id="GO:0008270">
    <property type="term" value="F:zinc ion binding"/>
    <property type="evidence" value="ECO:0007669"/>
    <property type="project" value="UniProtKB-KW"/>
</dbReference>
<keyword evidence="6" id="KW-0804">Transcription</keyword>
<evidence type="ECO:0000256" key="8">
    <source>
        <dbReference type="ARBA" id="ARBA00023242"/>
    </source>
</evidence>
<dbReference type="GO" id="GO:0003700">
    <property type="term" value="F:DNA-binding transcription factor activity"/>
    <property type="evidence" value="ECO:0007669"/>
    <property type="project" value="InterPro"/>
</dbReference>
<evidence type="ECO:0000256" key="2">
    <source>
        <dbReference type="ARBA" id="ARBA00022771"/>
    </source>
</evidence>
<keyword evidence="5" id="KW-0238">DNA-binding</keyword>
<evidence type="ECO:0000256" key="6">
    <source>
        <dbReference type="ARBA" id="ARBA00023163"/>
    </source>
</evidence>
<name>A0A1I8F7V3_9PLAT</name>
<dbReference type="AlphaFoldDB" id="A0A1I8F7V3"/>
<keyword evidence="4" id="KW-0805">Transcription regulation</keyword>
<keyword evidence="1" id="KW-0479">Metal-binding</keyword>
<evidence type="ECO:0000256" key="7">
    <source>
        <dbReference type="ARBA" id="ARBA00023170"/>
    </source>
</evidence>
<accession>A0A1I8F7V3</accession>
<feature type="domain" description="Nuclear receptor" evidence="10">
    <location>
        <begin position="35"/>
        <end position="71"/>
    </location>
</feature>
<dbReference type="SUPFAM" id="SSF57716">
    <property type="entry name" value="Glucocorticoid receptor-like (DNA-binding domain)"/>
    <property type="match status" value="1"/>
</dbReference>
<evidence type="ECO:0000256" key="5">
    <source>
        <dbReference type="ARBA" id="ARBA00023125"/>
    </source>
</evidence>
<protein>
    <submittedName>
        <fullName evidence="12">Nuclear receptor domain-containing protein</fullName>
    </submittedName>
</protein>
<evidence type="ECO:0000256" key="9">
    <source>
        <dbReference type="SAM" id="MobiDB-lite"/>
    </source>
</evidence>
<evidence type="ECO:0000259" key="10">
    <source>
        <dbReference type="Pfam" id="PF00105"/>
    </source>
</evidence>
<feature type="compositionally biased region" description="Pro residues" evidence="9">
    <location>
        <begin position="95"/>
        <end position="108"/>
    </location>
</feature>
<evidence type="ECO:0000256" key="4">
    <source>
        <dbReference type="ARBA" id="ARBA00023015"/>
    </source>
</evidence>
<evidence type="ECO:0000256" key="3">
    <source>
        <dbReference type="ARBA" id="ARBA00022833"/>
    </source>
</evidence>
<feature type="region of interest" description="Disordered" evidence="9">
    <location>
        <begin position="76"/>
        <end position="116"/>
    </location>
</feature>
<keyword evidence="8" id="KW-0539">Nucleus</keyword>
<evidence type="ECO:0000313" key="12">
    <source>
        <dbReference type="WBParaSite" id="maker-unitig_23290-snap-gene-0.2-mRNA-1"/>
    </source>
</evidence>
<dbReference type="Gene3D" id="3.30.50.10">
    <property type="entry name" value="Erythroid Transcription Factor GATA-1, subunit A"/>
    <property type="match status" value="1"/>
</dbReference>
<dbReference type="InterPro" id="IPR013088">
    <property type="entry name" value="Znf_NHR/GATA"/>
</dbReference>
<reference evidence="12" key="1">
    <citation type="submission" date="2016-11" db="UniProtKB">
        <authorList>
            <consortium name="WormBaseParasite"/>
        </authorList>
    </citation>
    <scope>IDENTIFICATION</scope>
</reference>
<organism evidence="11 12">
    <name type="scientific">Macrostomum lignano</name>
    <dbReference type="NCBI Taxonomy" id="282301"/>
    <lineage>
        <taxon>Eukaryota</taxon>
        <taxon>Metazoa</taxon>
        <taxon>Spiralia</taxon>
        <taxon>Lophotrochozoa</taxon>
        <taxon>Platyhelminthes</taxon>
        <taxon>Rhabditophora</taxon>
        <taxon>Macrostomorpha</taxon>
        <taxon>Macrostomida</taxon>
        <taxon>Macrostomidae</taxon>
        <taxon>Macrostomum</taxon>
    </lineage>
</organism>
<sequence length="116" mass="13823">MTDYSDPLNPQIFWRRFVRRLWPDRHRRALRSRYVQCFDPKQQSPLCPVNNASRKQCPACRWRRCLMSGMQPGMLRTVAPGTESERYPRLHRLRPQPPGPLPEPPLEPPPRRIKQL</sequence>
<evidence type="ECO:0000256" key="1">
    <source>
        <dbReference type="ARBA" id="ARBA00022723"/>
    </source>
</evidence>
<dbReference type="Proteomes" id="UP000095280">
    <property type="component" value="Unplaced"/>
</dbReference>
<dbReference type="Pfam" id="PF00105">
    <property type="entry name" value="zf-C4"/>
    <property type="match status" value="1"/>
</dbReference>
<dbReference type="GO" id="GO:0043565">
    <property type="term" value="F:sequence-specific DNA binding"/>
    <property type="evidence" value="ECO:0007669"/>
    <property type="project" value="InterPro"/>
</dbReference>
<keyword evidence="11" id="KW-1185">Reference proteome</keyword>
<dbReference type="WBParaSite" id="maker-unitig_23290-snap-gene-0.2-mRNA-1">
    <property type="protein sequence ID" value="maker-unitig_23290-snap-gene-0.2-mRNA-1"/>
    <property type="gene ID" value="maker-unitig_23290-snap-gene-0.2"/>
</dbReference>
<keyword evidence="3" id="KW-0862">Zinc</keyword>
<evidence type="ECO:0000313" key="11">
    <source>
        <dbReference type="Proteomes" id="UP000095280"/>
    </source>
</evidence>
<keyword evidence="2" id="KW-0863">Zinc-finger</keyword>
<dbReference type="InterPro" id="IPR001628">
    <property type="entry name" value="Znf_hrmn_rcpt"/>
</dbReference>
<keyword evidence="7" id="KW-0675">Receptor</keyword>